<dbReference type="Gene3D" id="1.20.58.220">
    <property type="entry name" value="Phosphate transport system protein phou homolog 2, domain 2"/>
    <property type="match status" value="1"/>
</dbReference>
<sequence>MERVLMRFPLIPRNYRFYDLFEQSAHNLVVAAEAMVDLMQHFENVNTKTAHIKELEHVGDSIIHEIVEELHKTFVTPLDREDITALAQNMDDVMDYMEGATTAICTYGIRKPRAAACSVADLVRLQTVQVEKAVPKLRHRSQLKSVLEHCVEIHRLENEADIVFLDAMAKLFQDEPNAVEIIKWRDIYDQLEMATDSCEHVANVLEGIVLKHA</sequence>
<evidence type="ECO:0008006" key="3">
    <source>
        <dbReference type="Google" id="ProtNLM"/>
    </source>
</evidence>
<dbReference type="InterPro" id="IPR052912">
    <property type="entry name" value="UPF0111_domain"/>
</dbReference>
<dbReference type="InterPro" id="IPR018445">
    <property type="entry name" value="Put_Phosphate_transp_reg"/>
</dbReference>
<comment type="caution">
    <text evidence="2">The sequence shown here is derived from an EMBL/GenBank/DDBJ whole genome shotgun (WGS) entry which is preliminary data.</text>
</comment>
<dbReference type="Pfam" id="PF01865">
    <property type="entry name" value="PhoU_div"/>
    <property type="match status" value="1"/>
</dbReference>
<proteinExistence type="inferred from homology"/>
<comment type="similarity">
    <text evidence="1">Belongs to the UPF0111 family.</text>
</comment>
<dbReference type="PANTHER" id="PTHR37298">
    <property type="entry name" value="UPF0111 PROTEIN YKAA"/>
    <property type="match status" value="1"/>
</dbReference>
<protein>
    <recommendedName>
        <fullName evidence="3">Phosphate transport regulator</fullName>
    </recommendedName>
</protein>
<dbReference type="EMBL" id="BARS01000214">
    <property type="protein sequence ID" value="GAF73813.1"/>
    <property type="molecule type" value="Genomic_DNA"/>
</dbReference>
<gene>
    <name evidence="2" type="ORF">S01H1_00593</name>
</gene>
<organism evidence="2">
    <name type="scientific">marine sediment metagenome</name>
    <dbReference type="NCBI Taxonomy" id="412755"/>
    <lineage>
        <taxon>unclassified sequences</taxon>
        <taxon>metagenomes</taxon>
        <taxon>ecological metagenomes</taxon>
    </lineage>
</organism>
<accession>X0RYC5</accession>
<reference evidence="2" key="1">
    <citation type="journal article" date="2014" name="Front. Microbiol.">
        <title>High frequency of phylogenetically diverse reductive dehalogenase-homologous genes in deep subseafloor sedimentary metagenomes.</title>
        <authorList>
            <person name="Kawai M."/>
            <person name="Futagami T."/>
            <person name="Toyoda A."/>
            <person name="Takaki Y."/>
            <person name="Nishi S."/>
            <person name="Hori S."/>
            <person name="Arai W."/>
            <person name="Tsubouchi T."/>
            <person name="Morono Y."/>
            <person name="Uchiyama I."/>
            <person name="Ito T."/>
            <person name="Fujiyama A."/>
            <person name="Inagaki F."/>
            <person name="Takami H."/>
        </authorList>
    </citation>
    <scope>NUCLEOTIDE SEQUENCE</scope>
    <source>
        <strain evidence="2">Expedition CK06-06</strain>
    </source>
</reference>
<evidence type="ECO:0000256" key="1">
    <source>
        <dbReference type="ARBA" id="ARBA00008591"/>
    </source>
</evidence>
<name>X0RYC5_9ZZZZ</name>
<evidence type="ECO:0000313" key="2">
    <source>
        <dbReference type="EMBL" id="GAF73813.1"/>
    </source>
</evidence>
<dbReference type="AlphaFoldDB" id="X0RYC5"/>
<dbReference type="InterPro" id="IPR038078">
    <property type="entry name" value="PhoU-like_sf"/>
</dbReference>
<dbReference type="PANTHER" id="PTHR37298:SF1">
    <property type="entry name" value="UPF0111 PROTEIN YKAA"/>
    <property type="match status" value="1"/>
</dbReference>